<reference evidence="1" key="1">
    <citation type="submission" date="2021-06" db="EMBL/GenBank/DDBJ databases">
        <title>Parelaphostrongylus tenuis whole genome reference sequence.</title>
        <authorList>
            <person name="Garwood T.J."/>
            <person name="Larsen P.A."/>
            <person name="Fountain-Jones N.M."/>
            <person name="Garbe J.R."/>
            <person name="Macchietto M.G."/>
            <person name="Kania S.A."/>
            <person name="Gerhold R.W."/>
            <person name="Richards J.E."/>
            <person name="Wolf T.M."/>
        </authorList>
    </citation>
    <scope>NUCLEOTIDE SEQUENCE</scope>
    <source>
        <strain evidence="1">MNPRO001-30</strain>
        <tissue evidence="1">Meninges</tissue>
    </source>
</reference>
<dbReference type="AlphaFoldDB" id="A0AAD5N1Z4"/>
<evidence type="ECO:0000313" key="1">
    <source>
        <dbReference type="EMBL" id="KAJ1358144.1"/>
    </source>
</evidence>
<keyword evidence="2" id="KW-1185">Reference proteome</keyword>
<evidence type="ECO:0000313" key="2">
    <source>
        <dbReference type="Proteomes" id="UP001196413"/>
    </source>
</evidence>
<gene>
    <name evidence="1" type="ORF">KIN20_016466</name>
</gene>
<sequence length="181" mass="20889">MTLHSSQMSCNWKQNARREILKSWIQDMNVRWYNVSSATEPPPTISFTHLRGDVRPQSVAAHLPKGIPGFSAVQKCSTRTLIDHWIQRKHRAIEAIPHCRFLPYSKPCSQIKGIMRKNRSEIVCKAKLLNGQHLEPIYDKREKPPQEEIRIDSSARACNNWSIYSIALPTKLHVECKCFIS</sequence>
<comment type="caution">
    <text evidence="1">The sequence shown here is derived from an EMBL/GenBank/DDBJ whole genome shotgun (WGS) entry which is preliminary data.</text>
</comment>
<proteinExistence type="predicted"/>
<accession>A0AAD5N1Z4</accession>
<name>A0AAD5N1Z4_PARTN</name>
<protein>
    <submittedName>
        <fullName evidence="1">Uncharacterized protein</fullName>
    </submittedName>
</protein>
<dbReference type="EMBL" id="JAHQIW010003307">
    <property type="protein sequence ID" value="KAJ1358144.1"/>
    <property type="molecule type" value="Genomic_DNA"/>
</dbReference>
<organism evidence="1 2">
    <name type="scientific">Parelaphostrongylus tenuis</name>
    <name type="common">Meningeal worm</name>
    <dbReference type="NCBI Taxonomy" id="148309"/>
    <lineage>
        <taxon>Eukaryota</taxon>
        <taxon>Metazoa</taxon>
        <taxon>Ecdysozoa</taxon>
        <taxon>Nematoda</taxon>
        <taxon>Chromadorea</taxon>
        <taxon>Rhabditida</taxon>
        <taxon>Rhabditina</taxon>
        <taxon>Rhabditomorpha</taxon>
        <taxon>Strongyloidea</taxon>
        <taxon>Metastrongylidae</taxon>
        <taxon>Parelaphostrongylus</taxon>
    </lineage>
</organism>
<dbReference type="Proteomes" id="UP001196413">
    <property type="component" value="Unassembled WGS sequence"/>
</dbReference>